<reference evidence="2 3" key="1">
    <citation type="journal article" date="2023" name="Virus Evol.">
        <title>Computational host range prediction-The good, the bad, and the ugly.</title>
        <authorList>
            <person name="Howell A.A."/>
            <person name="Versoza C.J."/>
            <person name="Pfeifer S.P."/>
        </authorList>
    </citation>
    <scope>NUCLEOTIDE SEQUENCE [LARGE SCALE GENOMIC DNA]</scope>
    <source>
        <strain evidence="2 3">1610/1b</strain>
    </source>
</reference>
<name>A0ABZ2U913_9ACTN</name>
<dbReference type="InterPro" id="IPR011010">
    <property type="entry name" value="DNA_brk_join_enz"/>
</dbReference>
<dbReference type="InterPro" id="IPR013762">
    <property type="entry name" value="Integrase-like_cat_sf"/>
</dbReference>
<dbReference type="Gene3D" id="1.10.443.10">
    <property type="entry name" value="Intergrase catalytic core"/>
    <property type="match status" value="1"/>
</dbReference>
<dbReference type="Proteomes" id="UP001479933">
    <property type="component" value="Chromosome"/>
</dbReference>
<accession>A0ABZ2U913</accession>
<dbReference type="EMBL" id="CP136137">
    <property type="protein sequence ID" value="WYY09206.1"/>
    <property type="molecule type" value="Genomic_DNA"/>
</dbReference>
<sequence>MPLPPATAQALRDYFARRPRRDERTAPLFPVMRLIPGKPTCVKNTAAGTPNQRQAAALTALSVAEAAERIELDWTLAHRHGNFYKAVFRPTVPRTNHLAAEQRAANNSPFAGKPIALREGLKFHSLRHTYASLCVAAGIPPLEIARFMGHAKVTTTLSVSAHLFEDDHTDAMDALAGMGAPASGENVVSLRI</sequence>
<protein>
    <submittedName>
        <fullName evidence="2">Tyrosine-type recombinase/integrase</fullName>
    </submittedName>
</protein>
<dbReference type="SUPFAM" id="SSF56349">
    <property type="entry name" value="DNA breaking-rejoining enzymes"/>
    <property type="match status" value="1"/>
</dbReference>
<proteinExistence type="predicted"/>
<keyword evidence="3" id="KW-1185">Reference proteome</keyword>
<evidence type="ECO:0000313" key="3">
    <source>
        <dbReference type="Proteomes" id="UP001479933"/>
    </source>
</evidence>
<organism evidence="2 3">
    <name type="scientific">Gordonia hydrophobica</name>
    <dbReference type="NCBI Taxonomy" id="40516"/>
    <lineage>
        <taxon>Bacteria</taxon>
        <taxon>Bacillati</taxon>
        <taxon>Actinomycetota</taxon>
        <taxon>Actinomycetes</taxon>
        <taxon>Mycobacteriales</taxon>
        <taxon>Gordoniaceae</taxon>
        <taxon>Gordonia</taxon>
    </lineage>
</organism>
<evidence type="ECO:0000313" key="2">
    <source>
        <dbReference type="EMBL" id="WYY09206.1"/>
    </source>
</evidence>
<keyword evidence="1" id="KW-0233">DNA recombination</keyword>
<gene>
    <name evidence="2" type="ORF">RVF87_09175</name>
</gene>
<evidence type="ECO:0000256" key="1">
    <source>
        <dbReference type="ARBA" id="ARBA00023172"/>
    </source>
</evidence>